<dbReference type="AlphaFoldDB" id="A0A0N4ZLR0"/>
<feature type="signal peptide" evidence="1">
    <location>
        <begin position="1"/>
        <end position="21"/>
    </location>
</feature>
<name>A0A0N4ZLR0_PARTI</name>
<sequence>MSVKLFLTIILSFFMVRNGSALQCMTCNIEEGSNDMDPCIDVPQQCPEGTNSCSMLVYNSTKSKTTNTRKFCTPIGSDLSIHLTQFPQTGLCQQLNYGANGVNMDINNDMLDDPIDNDIHFPQPPALRAKRSLRFQRSSPPAPPSDFNTNILCVCMNSLCNTGTLNDVINQKNEITKTEAEAMAVGIDDDLMMAIMNERKHHSGEEFSKVVKKSPEEMVIGKKSQWNLKTFKHLD</sequence>
<keyword evidence="1" id="KW-0732">Signal</keyword>
<reference evidence="3" key="1">
    <citation type="submission" date="2017-02" db="UniProtKB">
        <authorList>
            <consortium name="WormBaseParasite"/>
        </authorList>
    </citation>
    <scope>IDENTIFICATION</scope>
</reference>
<evidence type="ECO:0000313" key="2">
    <source>
        <dbReference type="Proteomes" id="UP000038045"/>
    </source>
</evidence>
<protein>
    <submittedName>
        <fullName evidence="3">Uncharacterized protein</fullName>
    </submittedName>
</protein>
<organism evidence="2 3">
    <name type="scientific">Parastrongyloides trichosuri</name>
    <name type="common">Possum-specific nematode worm</name>
    <dbReference type="NCBI Taxonomy" id="131310"/>
    <lineage>
        <taxon>Eukaryota</taxon>
        <taxon>Metazoa</taxon>
        <taxon>Ecdysozoa</taxon>
        <taxon>Nematoda</taxon>
        <taxon>Chromadorea</taxon>
        <taxon>Rhabditida</taxon>
        <taxon>Tylenchina</taxon>
        <taxon>Panagrolaimomorpha</taxon>
        <taxon>Strongyloidoidea</taxon>
        <taxon>Strongyloididae</taxon>
        <taxon>Parastrongyloides</taxon>
    </lineage>
</organism>
<dbReference type="Proteomes" id="UP000038045">
    <property type="component" value="Unplaced"/>
</dbReference>
<accession>A0A0N4ZLR0</accession>
<keyword evidence="2" id="KW-1185">Reference proteome</keyword>
<feature type="chain" id="PRO_5005892029" evidence="1">
    <location>
        <begin position="22"/>
        <end position="235"/>
    </location>
</feature>
<dbReference type="WBParaSite" id="PTRK_0000943400.1">
    <property type="protein sequence ID" value="PTRK_0000943400.1"/>
    <property type="gene ID" value="PTRK_0000943400"/>
</dbReference>
<evidence type="ECO:0000256" key="1">
    <source>
        <dbReference type="SAM" id="SignalP"/>
    </source>
</evidence>
<proteinExistence type="predicted"/>
<evidence type="ECO:0000313" key="3">
    <source>
        <dbReference type="WBParaSite" id="PTRK_0000943400.1"/>
    </source>
</evidence>